<reference evidence="2 3" key="1">
    <citation type="submission" date="2015-01" db="EMBL/GenBank/DDBJ databases">
        <title>Genome of allotetraploid Gossypium barbadense reveals genomic plasticity and fiber elongation in cotton evolution.</title>
        <authorList>
            <person name="Chen X."/>
            <person name="Liu X."/>
            <person name="Zhao B."/>
            <person name="Zheng H."/>
            <person name="Hu Y."/>
            <person name="Lu G."/>
            <person name="Yang C."/>
            <person name="Chen J."/>
            <person name="Shan C."/>
            <person name="Zhang L."/>
            <person name="Zhou Y."/>
            <person name="Wang L."/>
            <person name="Guo W."/>
            <person name="Bai Y."/>
            <person name="Ruan J."/>
            <person name="Shangguan X."/>
            <person name="Mao Y."/>
            <person name="Jiang J."/>
            <person name="Zhu Y."/>
            <person name="Lei J."/>
            <person name="Kang H."/>
            <person name="Chen S."/>
            <person name="He X."/>
            <person name="Wang R."/>
            <person name="Wang Y."/>
            <person name="Chen J."/>
            <person name="Wang L."/>
            <person name="Yu S."/>
            <person name="Wang B."/>
            <person name="Wei J."/>
            <person name="Song S."/>
            <person name="Lu X."/>
            <person name="Gao Z."/>
            <person name="Gu W."/>
            <person name="Deng X."/>
            <person name="Ma D."/>
            <person name="Wang S."/>
            <person name="Liang W."/>
            <person name="Fang L."/>
            <person name="Cai C."/>
            <person name="Zhu X."/>
            <person name="Zhou B."/>
            <person name="Zhang Y."/>
            <person name="Chen Z."/>
            <person name="Xu S."/>
            <person name="Zhu R."/>
            <person name="Wang S."/>
            <person name="Zhang T."/>
            <person name="Zhao G."/>
        </authorList>
    </citation>
    <scope>NUCLEOTIDE SEQUENCE [LARGE SCALE GENOMIC DNA]</scope>
    <source>
        <strain evidence="3">cv. Xinhai21</strain>
        <tissue evidence="2">Leaf</tissue>
    </source>
</reference>
<organism evidence="2 3">
    <name type="scientific">Gossypium barbadense</name>
    <name type="common">Sea Island cotton</name>
    <name type="synonym">Hibiscus barbadensis</name>
    <dbReference type="NCBI Taxonomy" id="3634"/>
    <lineage>
        <taxon>Eukaryota</taxon>
        <taxon>Viridiplantae</taxon>
        <taxon>Streptophyta</taxon>
        <taxon>Embryophyta</taxon>
        <taxon>Tracheophyta</taxon>
        <taxon>Spermatophyta</taxon>
        <taxon>Magnoliopsida</taxon>
        <taxon>eudicotyledons</taxon>
        <taxon>Gunneridae</taxon>
        <taxon>Pentapetalae</taxon>
        <taxon>rosids</taxon>
        <taxon>malvids</taxon>
        <taxon>Malvales</taxon>
        <taxon>Malvaceae</taxon>
        <taxon>Malvoideae</taxon>
        <taxon>Gossypium</taxon>
    </lineage>
</organism>
<evidence type="ECO:0000313" key="3">
    <source>
        <dbReference type="Proteomes" id="UP000239757"/>
    </source>
</evidence>
<evidence type="ECO:0000256" key="1">
    <source>
        <dbReference type="SAM" id="MobiDB-lite"/>
    </source>
</evidence>
<gene>
    <name evidence="2" type="ORF">GOBAR_AA39522</name>
</gene>
<proteinExistence type="predicted"/>
<accession>A0A2P5VQS0</accession>
<dbReference type="AlphaFoldDB" id="A0A2P5VQS0"/>
<name>A0A2P5VQS0_GOSBA</name>
<evidence type="ECO:0000313" key="2">
    <source>
        <dbReference type="EMBL" id="PPR81196.1"/>
    </source>
</evidence>
<sequence length="123" mass="13368">MRRFLATAHSGQHQFRLLFTVPVATLFLFLAAKLSDLPGFLASPAVCPADSLISCQASSAGRQAPFLPRVNGQVTVGKPNGQDVGGGEEKPWSSFIMIQRWWLSLTSKSSDNEVTTDGFENKK</sequence>
<feature type="region of interest" description="Disordered" evidence="1">
    <location>
        <begin position="71"/>
        <end position="90"/>
    </location>
</feature>
<dbReference type="EMBL" id="KZ671450">
    <property type="protein sequence ID" value="PPR81196.1"/>
    <property type="molecule type" value="Genomic_DNA"/>
</dbReference>
<protein>
    <submittedName>
        <fullName evidence="2">Uncharacterized protein</fullName>
    </submittedName>
</protein>
<dbReference type="Proteomes" id="UP000239757">
    <property type="component" value="Unassembled WGS sequence"/>
</dbReference>